<dbReference type="EMBL" id="JACAZF010000009">
    <property type="protein sequence ID" value="KAF7294664.1"/>
    <property type="molecule type" value="Genomic_DNA"/>
</dbReference>
<sequence>MANISSIPIELTQRIMIETLAASLAPGDAPLPLPEKFPLLFTQISTAWRNISLNTPQLWAAIKMDKDTKHVPAQVIVQWASRAETLPLTIVLDEWRQQRGAQLLSASMQFCGRWQYIHLRLDFDAFTALVAHNGSFPLLQNLMLSMTSRLDLRAFPDLSVETASPIWQQLTTLQMEVHDELEGLAALQRCINLQELHLALIVHRQTLPSMAPILLPALRFLDNMGMTILPFVTAPNLVHLGLWGPGFGPASEMEQLLHDLRELVTRSSCTITRLMFRFPPSVTTVQLQTLLEIMPSVVDLHIVVHFAKLQEISTVLRNNDVLPRLRILRLMYGPRQEASDSSFQPLVDLLQLRRQDAEGRVTLEEFYMNKDPQGHPDEPSVVPATVQAELLALGNQGLRVELDLV</sequence>
<reference evidence="1" key="1">
    <citation type="submission" date="2020-05" db="EMBL/GenBank/DDBJ databases">
        <title>Mycena genomes resolve the evolution of fungal bioluminescence.</title>
        <authorList>
            <person name="Tsai I.J."/>
        </authorList>
    </citation>
    <scope>NUCLEOTIDE SEQUENCE</scope>
    <source>
        <strain evidence="1">171206Taipei</strain>
    </source>
</reference>
<dbReference type="Proteomes" id="UP000636479">
    <property type="component" value="Unassembled WGS sequence"/>
</dbReference>
<dbReference type="SUPFAM" id="SSF52058">
    <property type="entry name" value="L domain-like"/>
    <property type="match status" value="1"/>
</dbReference>
<gene>
    <name evidence="1" type="ORF">MIND_01003300</name>
</gene>
<comment type="caution">
    <text evidence="1">The sequence shown here is derived from an EMBL/GenBank/DDBJ whole genome shotgun (WGS) entry which is preliminary data.</text>
</comment>
<organism evidence="1 2">
    <name type="scientific">Mycena indigotica</name>
    <dbReference type="NCBI Taxonomy" id="2126181"/>
    <lineage>
        <taxon>Eukaryota</taxon>
        <taxon>Fungi</taxon>
        <taxon>Dikarya</taxon>
        <taxon>Basidiomycota</taxon>
        <taxon>Agaricomycotina</taxon>
        <taxon>Agaricomycetes</taxon>
        <taxon>Agaricomycetidae</taxon>
        <taxon>Agaricales</taxon>
        <taxon>Marasmiineae</taxon>
        <taxon>Mycenaceae</taxon>
        <taxon>Mycena</taxon>
    </lineage>
</organism>
<dbReference type="Gene3D" id="3.80.10.10">
    <property type="entry name" value="Ribonuclease Inhibitor"/>
    <property type="match status" value="1"/>
</dbReference>
<dbReference type="OrthoDB" id="2269034at2759"/>
<dbReference type="InterPro" id="IPR032675">
    <property type="entry name" value="LRR_dom_sf"/>
</dbReference>
<evidence type="ECO:0000313" key="1">
    <source>
        <dbReference type="EMBL" id="KAF7294664.1"/>
    </source>
</evidence>
<protein>
    <submittedName>
        <fullName evidence="1">F-box domain-containing protein</fullName>
    </submittedName>
</protein>
<dbReference type="GeneID" id="59349149"/>
<dbReference type="AlphaFoldDB" id="A0A8H6S879"/>
<accession>A0A8H6S879</accession>
<name>A0A8H6S879_9AGAR</name>
<dbReference type="RefSeq" id="XP_037216027.1">
    <property type="nucleotide sequence ID" value="XM_037366633.1"/>
</dbReference>
<keyword evidence="2" id="KW-1185">Reference proteome</keyword>
<proteinExistence type="predicted"/>
<evidence type="ECO:0000313" key="2">
    <source>
        <dbReference type="Proteomes" id="UP000636479"/>
    </source>
</evidence>